<dbReference type="EMBL" id="CP063414">
    <property type="protein sequence ID" value="UOE76657.1"/>
    <property type="molecule type" value="Genomic_DNA"/>
</dbReference>
<dbReference type="InterPro" id="IPR005674">
    <property type="entry name" value="CocE/Ser_esterase"/>
</dbReference>
<dbReference type="InterPro" id="IPR013736">
    <property type="entry name" value="Xaa-Pro_dipept_C"/>
</dbReference>
<keyword evidence="1 3" id="KW-0378">Hydrolase</keyword>
<dbReference type="PANTHER" id="PTHR43056">
    <property type="entry name" value="PEPTIDASE S9 PROLYL OLIGOPEPTIDASE"/>
    <property type="match status" value="1"/>
</dbReference>
<evidence type="ECO:0000313" key="3">
    <source>
        <dbReference type="EMBL" id="UOE76657.1"/>
    </source>
</evidence>
<dbReference type="Pfam" id="PF08530">
    <property type="entry name" value="PepX_C"/>
    <property type="match status" value="1"/>
</dbReference>
<evidence type="ECO:0000313" key="4">
    <source>
        <dbReference type="Proteomes" id="UP001058458"/>
    </source>
</evidence>
<dbReference type="SUPFAM" id="SSF49785">
    <property type="entry name" value="Galactose-binding domain-like"/>
    <property type="match status" value="1"/>
</dbReference>
<proteinExistence type="predicted"/>
<dbReference type="Pfam" id="PF02129">
    <property type="entry name" value="Peptidase_S15"/>
    <property type="match status" value="1"/>
</dbReference>
<dbReference type="PANTHER" id="PTHR43056:SF10">
    <property type="entry name" value="COCE_NOND FAMILY, PUTATIVE (AFU_ORTHOLOGUE AFUA_7G00600)-RELATED"/>
    <property type="match status" value="1"/>
</dbReference>
<dbReference type="InterPro" id="IPR000383">
    <property type="entry name" value="Xaa-Pro-like_dom"/>
</dbReference>
<dbReference type="SMART" id="SM00939">
    <property type="entry name" value="PepX_C"/>
    <property type="match status" value="1"/>
</dbReference>
<dbReference type="InterPro" id="IPR029058">
    <property type="entry name" value="AB_hydrolase_fold"/>
</dbReference>
<dbReference type="SUPFAM" id="SSF53474">
    <property type="entry name" value="alpha/beta-Hydrolases"/>
    <property type="match status" value="1"/>
</dbReference>
<dbReference type="InterPro" id="IPR050585">
    <property type="entry name" value="Xaa-Pro_dipeptidyl-ppase/CocE"/>
</dbReference>
<dbReference type="Proteomes" id="UP001058458">
    <property type="component" value="Chromosome"/>
</dbReference>
<dbReference type="NCBIfam" id="TIGR00976">
    <property type="entry name" value="CocE_NonD"/>
    <property type="match status" value="1"/>
</dbReference>
<evidence type="ECO:0000256" key="1">
    <source>
        <dbReference type="ARBA" id="ARBA00022801"/>
    </source>
</evidence>
<feature type="domain" description="Xaa-Pro dipeptidyl-peptidase C-terminal" evidence="2">
    <location>
        <begin position="341"/>
        <end position="596"/>
    </location>
</feature>
<dbReference type="Gene3D" id="1.10.3020.10">
    <property type="entry name" value="alpha-amino acid ester hydrolase ( Helical cap domain)"/>
    <property type="match status" value="1"/>
</dbReference>
<name>A0AB38QYG0_PARTM</name>
<dbReference type="GO" id="GO:0008239">
    <property type="term" value="F:dipeptidyl-peptidase activity"/>
    <property type="evidence" value="ECO:0007669"/>
    <property type="project" value="InterPro"/>
</dbReference>
<dbReference type="Gene3D" id="3.40.50.1820">
    <property type="entry name" value="alpha/beta hydrolase"/>
    <property type="match status" value="1"/>
</dbReference>
<dbReference type="Gene3D" id="2.60.120.260">
    <property type="entry name" value="Galactose-binding domain-like"/>
    <property type="match status" value="1"/>
</dbReference>
<gene>
    <name evidence="3" type="ORF">IMI45_01770</name>
</gene>
<dbReference type="InterPro" id="IPR008979">
    <property type="entry name" value="Galactose-bd-like_sf"/>
</dbReference>
<protein>
    <submittedName>
        <fullName evidence="3">CocE/NonD family hydrolase</fullName>
    </submittedName>
</protein>
<organism evidence="3 4">
    <name type="scientific">Parageobacillus thermoglucosidasius</name>
    <name type="common">Geobacillus thermoglucosidasius</name>
    <dbReference type="NCBI Taxonomy" id="1426"/>
    <lineage>
        <taxon>Bacteria</taxon>
        <taxon>Bacillati</taxon>
        <taxon>Bacillota</taxon>
        <taxon>Bacilli</taxon>
        <taxon>Bacillales</taxon>
        <taxon>Anoxybacillaceae</taxon>
        <taxon>Parageobacillus</taxon>
    </lineage>
</organism>
<evidence type="ECO:0000259" key="2">
    <source>
        <dbReference type="SMART" id="SM00939"/>
    </source>
</evidence>
<sequence length="604" mass="69273">MALWKKERSERQQQGCHLKKEGRACLVMKKQKVTENIKITRDVPVSMRDGTILYADIYRPDDQEKYPVLLLRTPYNKSDAQTMNYAHPIWYAKNGYVVIVQDTRGRWKSEGTFDPYKAEGQDGYDTVEWAAHLPDVEPKVGMYGFSYAAAVQLLTAAERPPHLRCIVPAMIGSDGYNGHVYKHGAFALALNLSWTLFVSQDEAFRRGKWDWLREISFNTAAIQSLYHYLPLKDVPAVKEELTPFYQKWLEHHVRDEYWDRYSMQDHYEKINVPVLHIGGWYDIFIDGTIENFQGIKKYADAKAASEQYLFIAPWYHMPWSRYVGELDFGEHARNRIDEIQLSWFNRWLKDEENEWCQKKPVKYFLMGSNEWREASQWPPPNTINTNYYLHSSYKANSINDDGKLSIHLPEKEASDIFVYHPSIPVPALGGRSGADPVLTPMGPKNQLPIEARNDVLVYTSDILEEDVSVVGDIKVILYASTTAEDTDFVVKLIDVHPNGNAYNVAEGIIRASFRNSLERQEPVPASQVIKYEINAGAIANVFKKGHSIRLDITSSLFPTFDRNPNRLVKPGSATAADFIAATQTIYHGGRYPSHVILPIVKEQR</sequence>
<dbReference type="RefSeq" id="WP_256833943.1">
    <property type="nucleotide sequence ID" value="NZ_CP063414.1"/>
</dbReference>
<accession>A0AB38QYG0</accession>
<reference evidence="3" key="1">
    <citation type="submission" date="2020-10" db="EMBL/GenBank/DDBJ databases">
        <authorList>
            <person name="Delgado J.A."/>
            <person name="Gonzalez J.M."/>
        </authorList>
    </citation>
    <scope>NUCLEOTIDE SEQUENCE</scope>
    <source>
        <strain evidence="3">23.6</strain>
    </source>
</reference>
<dbReference type="AlphaFoldDB" id="A0AB38QYG0"/>